<proteinExistence type="predicted"/>
<dbReference type="EMBL" id="WQNE01000001">
    <property type="protein sequence ID" value="MVT71825.1"/>
    <property type="molecule type" value="Genomic_DNA"/>
</dbReference>
<dbReference type="AlphaFoldDB" id="A0A844T2K0"/>
<gene>
    <name evidence="1" type="ORF">GPL20_01640</name>
</gene>
<accession>A0A844T2K0</accession>
<sequence>MNSVGIQALLLQLIGIHSAVAHHEVMGLFEIARVLGNSYRLATSEPGSGALYGRVTFDFCRTIVAGAAR</sequence>
<evidence type="ECO:0000313" key="1">
    <source>
        <dbReference type="EMBL" id="MVT71825.1"/>
    </source>
</evidence>
<keyword evidence="2" id="KW-1185">Reference proteome</keyword>
<dbReference type="Proteomes" id="UP000449969">
    <property type="component" value="Unassembled WGS sequence"/>
</dbReference>
<dbReference type="OrthoDB" id="8255593at2"/>
<reference evidence="1 2" key="1">
    <citation type="submission" date="2019-12" db="EMBL/GenBank/DDBJ databases">
        <title>Draft genome sequences Bradyrhizobium cajani AMBPC1010, Bradyrhizobium pachyrhizi AMBPC1040 and Bradyrhizobium yuanmingense ALSPC3051, three plant growth promoting strains isolated from nodules of Cajanus cajan L. in Dominican Republic.</title>
        <authorList>
            <person name="Flores-Felix J.D."/>
            <person name="Araujo J."/>
            <person name="Diaz-Alcantara C."/>
            <person name="Gonzalez-Andres F."/>
            <person name="Velazquez E."/>
        </authorList>
    </citation>
    <scope>NUCLEOTIDE SEQUENCE [LARGE SCALE GENOMIC DNA]</scope>
    <source>
        <strain evidence="1 2">1010</strain>
    </source>
</reference>
<name>A0A844T2K0_9BRAD</name>
<protein>
    <submittedName>
        <fullName evidence="1">Uncharacterized protein</fullName>
    </submittedName>
</protein>
<organism evidence="1 2">
    <name type="scientific">Bradyrhizobium cajani</name>
    <dbReference type="NCBI Taxonomy" id="1928661"/>
    <lineage>
        <taxon>Bacteria</taxon>
        <taxon>Pseudomonadati</taxon>
        <taxon>Pseudomonadota</taxon>
        <taxon>Alphaproteobacteria</taxon>
        <taxon>Hyphomicrobiales</taxon>
        <taxon>Nitrobacteraceae</taxon>
        <taxon>Bradyrhizobium</taxon>
    </lineage>
</organism>
<comment type="caution">
    <text evidence="1">The sequence shown here is derived from an EMBL/GenBank/DDBJ whole genome shotgun (WGS) entry which is preliminary data.</text>
</comment>
<dbReference type="RefSeq" id="WP_157327053.1">
    <property type="nucleotide sequence ID" value="NZ_JANADL010000002.1"/>
</dbReference>
<evidence type="ECO:0000313" key="2">
    <source>
        <dbReference type="Proteomes" id="UP000449969"/>
    </source>
</evidence>